<protein>
    <recommendedName>
        <fullName evidence="3">Type III secretion system chaperone</fullName>
    </recommendedName>
</protein>
<comment type="caution">
    <text evidence="1">The sequence shown here is derived from an EMBL/GenBank/DDBJ whole genome shotgun (WGS) entry which is preliminary data.</text>
</comment>
<dbReference type="EMBL" id="JAEPBG010000019">
    <property type="protein sequence ID" value="MBK4738326.1"/>
    <property type="molecule type" value="Genomic_DNA"/>
</dbReference>
<organism evidence="1 2">
    <name type="scientific">Noviherbaspirillum pedocola</name>
    <dbReference type="NCBI Taxonomy" id="2801341"/>
    <lineage>
        <taxon>Bacteria</taxon>
        <taxon>Pseudomonadati</taxon>
        <taxon>Pseudomonadota</taxon>
        <taxon>Betaproteobacteria</taxon>
        <taxon>Burkholderiales</taxon>
        <taxon>Oxalobacteraceae</taxon>
        <taxon>Noviherbaspirillum</taxon>
    </lineage>
</organism>
<evidence type="ECO:0008006" key="3">
    <source>
        <dbReference type="Google" id="ProtNLM"/>
    </source>
</evidence>
<dbReference type="RefSeq" id="WP_200597441.1">
    <property type="nucleotide sequence ID" value="NZ_JAEPBG010000019.1"/>
</dbReference>
<dbReference type="AlphaFoldDB" id="A0A934W4A9"/>
<dbReference type="Proteomes" id="UP000622890">
    <property type="component" value="Unassembled WGS sequence"/>
</dbReference>
<evidence type="ECO:0000313" key="1">
    <source>
        <dbReference type="EMBL" id="MBK4738326.1"/>
    </source>
</evidence>
<proteinExistence type="predicted"/>
<reference evidence="1" key="1">
    <citation type="submission" date="2021-01" db="EMBL/GenBank/DDBJ databases">
        <title>Genome sequence of strain Noviherbaspirillum sp. DKR-6.</title>
        <authorList>
            <person name="Chaudhary D.K."/>
        </authorList>
    </citation>
    <scope>NUCLEOTIDE SEQUENCE</scope>
    <source>
        <strain evidence="1">DKR-6</strain>
    </source>
</reference>
<keyword evidence="2" id="KW-1185">Reference proteome</keyword>
<gene>
    <name evidence="1" type="ORF">JJB74_27200</name>
</gene>
<evidence type="ECO:0000313" key="2">
    <source>
        <dbReference type="Proteomes" id="UP000622890"/>
    </source>
</evidence>
<sequence>MTRDYMAMLRRLCVLAGVPDAEHEPVLRQEAMMIAELPVLFQLDEASGFVKLHIDVGMPTPATLPALCQSLLEAQFNLPPPFAMLSALHAPSGHMALIACMPLCREDEDCETSFEFLQACVQAALLLREGIETGCRNELAW</sequence>
<accession>A0A934W4A9</accession>
<name>A0A934W4A9_9BURK</name>